<dbReference type="InterPro" id="IPR025113">
    <property type="entry name" value="TRL-like"/>
</dbReference>
<evidence type="ECO:0008006" key="4">
    <source>
        <dbReference type="Google" id="ProtNLM"/>
    </source>
</evidence>
<dbReference type="Pfam" id="PF13146">
    <property type="entry name" value="TRL"/>
    <property type="match status" value="1"/>
</dbReference>
<proteinExistence type="predicted"/>
<dbReference type="Proteomes" id="UP000245206">
    <property type="component" value="Unassembled WGS sequence"/>
</dbReference>
<evidence type="ECO:0000313" key="2">
    <source>
        <dbReference type="EMBL" id="GBF43776.1"/>
    </source>
</evidence>
<organism evidence="2 3">
    <name type="scientific">Leptospira ellinghausenii</name>
    <dbReference type="NCBI Taxonomy" id="1917822"/>
    <lineage>
        <taxon>Bacteria</taxon>
        <taxon>Pseudomonadati</taxon>
        <taxon>Spirochaetota</taxon>
        <taxon>Spirochaetia</taxon>
        <taxon>Leptospirales</taxon>
        <taxon>Leptospiraceae</taxon>
        <taxon>Leptospira</taxon>
    </lineage>
</organism>
<comment type="caution">
    <text evidence="2">The sequence shown here is derived from an EMBL/GenBank/DDBJ whole genome shotgun (WGS) entry which is preliminary data.</text>
</comment>
<dbReference type="EMBL" id="BFAZ01000009">
    <property type="protein sequence ID" value="GBF43776.1"/>
    <property type="molecule type" value="Genomic_DNA"/>
</dbReference>
<dbReference type="AlphaFoldDB" id="A0A2P2DGM3"/>
<feature type="chain" id="PRO_5015196473" description="TRL-like family protein" evidence="1">
    <location>
        <begin position="22"/>
        <end position="112"/>
    </location>
</feature>
<evidence type="ECO:0000256" key="1">
    <source>
        <dbReference type="SAM" id="SignalP"/>
    </source>
</evidence>
<feature type="signal peptide" evidence="1">
    <location>
        <begin position="1"/>
        <end position="21"/>
    </location>
</feature>
<keyword evidence="3" id="KW-1185">Reference proteome</keyword>
<dbReference type="OrthoDB" id="337092at2"/>
<dbReference type="RefSeq" id="WP_108960647.1">
    <property type="nucleotide sequence ID" value="NZ_BFAZ01000009.1"/>
</dbReference>
<sequence>MNFIKSILIIFILSFFTHCQSGPFPAFIYQYSTQHMIGDSTGNNLTSAKILKFGKSCSLSGYIINFFYYGAGNSIEEAARNGNIQKVALVDRESLSILGVLFYRECIIVWGE</sequence>
<keyword evidence="1" id="KW-0732">Signal</keyword>
<evidence type="ECO:0000313" key="3">
    <source>
        <dbReference type="Proteomes" id="UP000245206"/>
    </source>
</evidence>
<accession>A0A2P2DGM3</accession>
<reference evidence="3" key="1">
    <citation type="journal article" date="2019" name="Microbiol. Immunol.">
        <title>Molecular and phenotypic characterization of Leptospira johnsonii sp. nov., Leptospira ellinghausenii sp. nov. and Leptospira ryugenii sp. nov. isolated from soil and water in Japan.</title>
        <authorList>
            <person name="Masuzawa T."/>
            <person name="Saito M."/>
            <person name="Nakao R."/>
            <person name="Nikaido Y."/>
            <person name="Matsumoto M."/>
            <person name="Ogawa M."/>
            <person name="Yokoyama M."/>
            <person name="Hidaka Y."/>
            <person name="Tomita J."/>
            <person name="Sakakibara K."/>
            <person name="Suzuki K."/>
            <person name="Yasuda S."/>
            <person name="Sato H."/>
            <person name="Yamaguchi M."/>
            <person name="Yoshida S.I."/>
            <person name="Koizumi N."/>
            <person name="Kawamura Y."/>
        </authorList>
    </citation>
    <scope>NUCLEOTIDE SEQUENCE [LARGE SCALE GENOMIC DNA]</scope>
    <source>
        <strain evidence="3">E18</strain>
    </source>
</reference>
<protein>
    <recommendedName>
        <fullName evidence="4">TRL-like family protein</fullName>
    </recommendedName>
</protein>
<name>A0A2P2DGM3_9LEPT</name>
<gene>
    <name evidence="2" type="ORF">LPTSP2_30790</name>
</gene>